<dbReference type="EMBL" id="JANAVB010022800">
    <property type="protein sequence ID" value="KAJ6823463.1"/>
    <property type="molecule type" value="Genomic_DNA"/>
</dbReference>
<reference evidence="1" key="2">
    <citation type="submission" date="2023-04" db="EMBL/GenBank/DDBJ databases">
        <authorList>
            <person name="Bruccoleri R.E."/>
            <person name="Oakeley E.J."/>
            <person name="Faust A.-M."/>
            <person name="Dessus-Babus S."/>
            <person name="Altorfer M."/>
            <person name="Burckhardt D."/>
            <person name="Oertli M."/>
            <person name="Naumann U."/>
            <person name="Petersen F."/>
            <person name="Wong J."/>
        </authorList>
    </citation>
    <scope>NUCLEOTIDE SEQUENCE</scope>
    <source>
        <strain evidence="1">GSM-AAB239-AS_SAM_17_03QT</strain>
        <tissue evidence="1">Leaf</tissue>
    </source>
</reference>
<dbReference type="EMBL" id="JANAVB010011180">
    <property type="protein sequence ID" value="KAJ6837889.1"/>
    <property type="molecule type" value="Genomic_DNA"/>
</dbReference>
<name>A0AAX6G4V1_IRIPA</name>
<evidence type="ECO:0000313" key="1">
    <source>
        <dbReference type="EMBL" id="KAJ6823463.1"/>
    </source>
</evidence>
<accession>A0AAX6G4V1</accession>
<reference evidence="1" key="1">
    <citation type="journal article" date="2023" name="GigaByte">
        <title>Genome assembly of the bearded iris, Iris pallida Lam.</title>
        <authorList>
            <person name="Bruccoleri R.E."/>
            <person name="Oakeley E.J."/>
            <person name="Faust A.M.E."/>
            <person name="Altorfer M."/>
            <person name="Dessus-Babus S."/>
            <person name="Burckhardt D."/>
            <person name="Oertli M."/>
            <person name="Naumann U."/>
            <person name="Petersen F."/>
            <person name="Wong J."/>
        </authorList>
    </citation>
    <scope>NUCLEOTIDE SEQUENCE</scope>
    <source>
        <strain evidence="1">GSM-AAB239-AS_SAM_17_03QT</strain>
    </source>
</reference>
<dbReference type="AlphaFoldDB" id="A0AAX6G4V1"/>
<protein>
    <submittedName>
        <fullName evidence="1">Uncharacterized protein</fullName>
    </submittedName>
</protein>
<gene>
    <name evidence="2" type="ORF">M6B38_322665</name>
    <name evidence="1" type="ORF">M6B38_383210</name>
</gene>
<evidence type="ECO:0000313" key="3">
    <source>
        <dbReference type="Proteomes" id="UP001140949"/>
    </source>
</evidence>
<proteinExistence type="predicted"/>
<organism evidence="1 3">
    <name type="scientific">Iris pallida</name>
    <name type="common">Sweet iris</name>
    <dbReference type="NCBI Taxonomy" id="29817"/>
    <lineage>
        <taxon>Eukaryota</taxon>
        <taxon>Viridiplantae</taxon>
        <taxon>Streptophyta</taxon>
        <taxon>Embryophyta</taxon>
        <taxon>Tracheophyta</taxon>
        <taxon>Spermatophyta</taxon>
        <taxon>Magnoliopsida</taxon>
        <taxon>Liliopsida</taxon>
        <taxon>Asparagales</taxon>
        <taxon>Iridaceae</taxon>
        <taxon>Iridoideae</taxon>
        <taxon>Irideae</taxon>
        <taxon>Iris</taxon>
    </lineage>
</organism>
<comment type="caution">
    <text evidence="1">The sequence shown here is derived from an EMBL/GenBank/DDBJ whole genome shotgun (WGS) entry which is preliminary data.</text>
</comment>
<evidence type="ECO:0000313" key="2">
    <source>
        <dbReference type="EMBL" id="KAJ6837889.1"/>
    </source>
</evidence>
<sequence>MWMMKSCRMAAPVGKPFSLEGNFRVKSVSCSNVALTGKPFSLEVSFRGEALHARRQLPRGFYCPV</sequence>
<keyword evidence="3" id="KW-1185">Reference proteome</keyword>
<dbReference type="Proteomes" id="UP001140949">
    <property type="component" value="Unassembled WGS sequence"/>
</dbReference>